<dbReference type="OrthoDB" id="3198211at2759"/>
<dbReference type="SUPFAM" id="SSF58100">
    <property type="entry name" value="Bacterial hemolysins"/>
    <property type="match status" value="1"/>
</dbReference>
<name>F8P9A8_SERL9</name>
<gene>
    <name evidence="1" type="ORF">SERLADRAFT_477625</name>
</gene>
<dbReference type="EMBL" id="GL945441">
    <property type="protein sequence ID" value="EGO20237.1"/>
    <property type="molecule type" value="Genomic_DNA"/>
</dbReference>
<protein>
    <submittedName>
        <fullName evidence="1">Uncharacterized protein</fullName>
    </submittedName>
</protein>
<dbReference type="Proteomes" id="UP000008064">
    <property type="component" value="Unassembled WGS sequence"/>
</dbReference>
<accession>F8P9A8</accession>
<dbReference type="HOGENOM" id="CLU_051707_1_0_1"/>
<sequence length="218" mass="24341">MASLRFPRQDEKDNGSSQMAQNFLDLKRDVQAFASRLDQWIKDKGVELAVQAKKLKDEISKLQGEIEALDGKVEAASIAHAICARLLNVIGMVVAGSALAAFQSERDEKASILQRKQNELIDVNRKQAALAHLKTDFDGLKPDIALICDKLILFAEIWSSVRSQAVQFQKHLQGGMNALGNLRFKLEIRLAKEVCEPLKKGLEKYATQLENRGRQADE</sequence>
<proteinExistence type="predicted"/>
<dbReference type="RefSeq" id="XP_007322982.1">
    <property type="nucleotide sequence ID" value="XM_007322920.1"/>
</dbReference>
<organism>
    <name type="scientific">Serpula lacrymans var. lacrymans (strain S7.9)</name>
    <name type="common">Dry rot fungus</name>
    <dbReference type="NCBI Taxonomy" id="578457"/>
    <lineage>
        <taxon>Eukaryota</taxon>
        <taxon>Fungi</taxon>
        <taxon>Dikarya</taxon>
        <taxon>Basidiomycota</taxon>
        <taxon>Agaricomycotina</taxon>
        <taxon>Agaricomycetes</taxon>
        <taxon>Agaricomycetidae</taxon>
        <taxon>Boletales</taxon>
        <taxon>Coniophorineae</taxon>
        <taxon>Serpulaceae</taxon>
        <taxon>Serpula</taxon>
    </lineage>
</organism>
<dbReference type="KEGG" id="sla:SERLADRAFT_477625"/>
<evidence type="ECO:0000313" key="1">
    <source>
        <dbReference type="EMBL" id="EGO20237.1"/>
    </source>
</evidence>
<dbReference type="AlphaFoldDB" id="F8P9A8"/>
<dbReference type="GeneID" id="18821031"/>
<reference evidence="1" key="1">
    <citation type="submission" date="2011-04" db="EMBL/GenBank/DDBJ databases">
        <title>Evolution of plant cell wall degrading machinery underlies the functional diversity of forest fungi.</title>
        <authorList>
            <consortium name="US DOE Joint Genome Institute (JGI-PGF)"/>
            <person name="Eastwood D.C."/>
            <person name="Floudas D."/>
            <person name="Binder M."/>
            <person name="Majcherczyk A."/>
            <person name="Schneider P."/>
            <person name="Aerts A."/>
            <person name="Asiegbu F.O."/>
            <person name="Baker S.E."/>
            <person name="Barry K."/>
            <person name="Bendiksby M."/>
            <person name="Blumentritt M."/>
            <person name="Coutinho P.M."/>
            <person name="Cullen D."/>
            <person name="Cullen D."/>
            <person name="Gathman A."/>
            <person name="Goodell B."/>
            <person name="Henrissat B."/>
            <person name="Ihrmark K."/>
            <person name="Kauserud H."/>
            <person name="Kohler A."/>
            <person name="LaButti K."/>
            <person name="Lapidus A."/>
            <person name="Lavin J.L."/>
            <person name="Lee Y.-H."/>
            <person name="Lindquist E."/>
            <person name="Lilly W."/>
            <person name="Lucas S."/>
            <person name="Morin E."/>
            <person name="Murat C."/>
            <person name="Oguiza J.A."/>
            <person name="Park J."/>
            <person name="Pisabarro A.G."/>
            <person name="Riley R."/>
            <person name="Rosling A."/>
            <person name="Salamov A."/>
            <person name="Schmidt O."/>
            <person name="Schmutz J."/>
            <person name="Skrede I."/>
            <person name="Stenlid J."/>
            <person name="Wiebenga A."/>
            <person name="Xie X."/>
            <person name="Kues U."/>
            <person name="Hibbett D.S."/>
            <person name="Hoffmeister D."/>
            <person name="Hogberg N."/>
            <person name="Martin F."/>
            <person name="Grigoriev I.V."/>
            <person name="Watkinson S.C."/>
        </authorList>
    </citation>
    <scope>NUCLEOTIDE SEQUENCE</scope>
    <source>
        <strain evidence="1">S7.9</strain>
    </source>
</reference>
<dbReference type="Gene3D" id="1.20.1170.10">
    <property type="match status" value="1"/>
</dbReference>